<dbReference type="InterPro" id="IPR003509">
    <property type="entry name" value="UPF0102_YraN-like"/>
</dbReference>
<gene>
    <name evidence="3" type="ORF">ENV82_02085</name>
</gene>
<dbReference type="GO" id="GO:0003676">
    <property type="term" value="F:nucleic acid binding"/>
    <property type="evidence" value="ECO:0007669"/>
    <property type="project" value="InterPro"/>
</dbReference>
<proteinExistence type="inferred from homology"/>
<accession>A0A7C4XSL2</accession>
<reference evidence="3" key="1">
    <citation type="journal article" date="2020" name="mSystems">
        <title>Genome- and Community-Level Interaction Insights into Carbon Utilization and Element Cycling Functions of Hydrothermarchaeota in Hydrothermal Sediment.</title>
        <authorList>
            <person name="Zhou Z."/>
            <person name="Liu Y."/>
            <person name="Xu W."/>
            <person name="Pan J."/>
            <person name="Luo Z.H."/>
            <person name="Li M."/>
        </authorList>
    </citation>
    <scope>NUCLEOTIDE SEQUENCE [LARGE SCALE GENOMIC DNA]</scope>
    <source>
        <strain evidence="3">SpSt-794</strain>
    </source>
</reference>
<dbReference type="CDD" id="cd20736">
    <property type="entry name" value="PoNe_Nuclease"/>
    <property type="match status" value="1"/>
</dbReference>
<dbReference type="InterPro" id="IPR011335">
    <property type="entry name" value="Restrct_endonuc-II-like"/>
</dbReference>
<protein>
    <recommendedName>
        <fullName evidence="2">UPF0102 protein ENV82_02085</fullName>
    </recommendedName>
</protein>
<evidence type="ECO:0000256" key="2">
    <source>
        <dbReference type="HAMAP-Rule" id="MF_00048"/>
    </source>
</evidence>
<dbReference type="NCBIfam" id="NF009150">
    <property type="entry name" value="PRK12497.1-3"/>
    <property type="match status" value="1"/>
</dbReference>
<dbReference type="Gene3D" id="3.40.1350.10">
    <property type="match status" value="1"/>
</dbReference>
<evidence type="ECO:0000256" key="1">
    <source>
        <dbReference type="ARBA" id="ARBA00006738"/>
    </source>
</evidence>
<dbReference type="NCBIfam" id="TIGR00252">
    <property type="entry name" value="YraN family protein"/>
    <property type="match status" value="1"/>
</dbReference>
<dbReference type="AlphaFoldDB" id="A0A7C4XSL2"/>
<dbReference type="PANTHER" id="PTHR34039:SF1">
    <property type="entry name" value="UPF0102 PROTEIN YRAN"/>
    <property type="match status" value="1"/>
</dbReference>
<name>A0A7C4XSL2_9BACT</name>
<dbReference type="SUPFAM" id="SSF52980">
    <property type="entry name" value="Restriction endonuclease-like"/>
    <property type="match status" value="1"/>
</dbReference>
<dbReference type="HAMAP" id="MF_00048">
    <property type="entry name" value="UPF0102"/>
    <property type="match status" value="1"/>
</dbReference>
<dbReference type="Pfam" id="PF02021">
    <property type="entry name" value="UPF0102"/>
    <property type="match status" value="1"/>
</dbReference>
<dbReference type="PANTHER" id="PTHR34039">
    <property type="entry name" value="UPF0102 PROTEIN YRAN"/>
    <property type="match status" value="1"/>
</dbReference>
<dbReference type="InterPro" id="IPR011856">
    <property type="entry name" value="tRNA_endonuc-like_dom_sf"/>
</dbReference>
<comment type="similarity">
    <text evidence="1 2">Belongs to the UPF0102 family.</text>
</comment>
<sequence length="112" mass="13010">MSRSLGKEGEDIGAKYLRTNGFKIVERNCRTPFGEIDIIARKGKKFYFIEVKTRTTIEYGRGVEAVDKRKINHIVNAINFYLGRKNVDYEIGVLDILKVGDKFEINYIRDIF</sequence>
<dbReference type="EMBL" id="DTHV01000066">
    <property type="protein sequence ID" value="HGW60216.1"/>
    <property type="molecule type" value="Genomic_DNA"/>
</dbReference>
<organism evidence="3">
    <name type="scientific">Caldisericum exile</name>
    <dbReference type="NCBI Taxonomy" id="693075"/>
    <lineage>
        <taxon>Bacteria</taxon>
        <taxon>Pseudomonadati</taxon>
        <taxon>Caldisericota/Cryosericota group</taxon>
        <taxon>Caldisericota</taxon>
        <taxon>Caldisericia</taxon>
        <taxon>Caldisericales</taxon>
        <taxon>Caldisericaceae</taxon>
        <taxon>Caldisericum</taxon>
    </lineage>
</organism>
<evidence type="ECO:0000313" key="3">
    <source>
        <dbReference type="EMBL" id="HGW60216.1"/>
    </source>
</evidence>
<comment type="caution">
    <text evidence="3">The sequence shown here is derived from an EMBL/GenBank/DDBJ whole genome shotgun (WGS) entry which is preliminary data.</text>
</comment>